<evidence type="ECO:0000259" key="1">
    <source>
        <dbReference type="Pfam" id="PF10551"/>
    </source>
</evidence>
<reference evidence="2" key="1">
    <citation type="journal article" date="2013" name="Genome Biol.">
        <title>Reference genomes and transcriptomes of Nicotiana sylvestris and Nicotiana tomentosiformis.</title>
        <authorList>
            <person name="Sierro N."/>
            <person name="Battey J.N."/>
            <person name="Ouadi S."/>
            <person name="Bovet L."/>
            <person name="Goepfert S."/>
            <person name="Bakaher N."/>
            <person name="Peitsch M.C."/>
            <person name="Ivanov N.V."/>
        </authorList>
    </citation>
    <scope>NUCLEOTIDE SEQUENCE [LARGE SCALE GENOMIC DNA]</scope>
</reference>
<dbReference type="InterPro" id="IPR018289">
    <property type="entry name" value="MULE_transposase_dom"/>
</dbReference>
<gene>
    <name evidence="3" type="primary">LOC104214036</name>
</gene>
<proteinExistence type="predicted"/>
<protein>
    <submittedName>
        <fullName evidence="3">Uncharacterized protein LOC104214036</fullName>
    </submittedName>
</protein>
<reference evidence="3" key="2">
    <citation type="submission" date="2025-08" db="UniProtKB">
        <authorList>
            <consortium name="RefSeq"/>
        </authorList>
    </citation>
    <scope>IDENTIFICATION</scope>
    <source>
        <tissue evidence="3">Leaf</tissue>
    </source>
</reference>
<organism evidence="2 3">
    <name type="scientific">Nicotiana sylvestris</name>
    <name type="common">Wood tobacco</name>
    <name type="synonym">South American tobacco</name>
    <dbReference type="NCBI Taxonomy" id="4096"/>
    <lineage>
        <taxon>Eukaryota</taxon>
        <taxon>Viridiplantae</taxon>
        <taxon>Streptophyta</taxon>
        <taxon>Embryophyta</taxon>
        <taxon>Tracheophyta</taxon>
        <taxon>Spermatophyta</taxon>
        <taxon>Magnoliopsida</taxon>
        <taxon>eudicotyledons</taxon>
        <taxon>Gunneridae</taxon>
        <taxon>Pentapetalae</taxon>
        <taxon>asterids</taxon>
        <taxon>lamiids</taxon>
        <taxon>Solanales</taxon>
        <taxon>Solanaceae</taxon>
        <taxon>Nicotianoideae</taxon>
        <taxon>Nicotianeae</taxon>
        <taxon>Nicotiana</taxon>
    </lineage>
</organism>
<dbReference type="OrthoDB" id="1304958at2759"/>
<dbReference type="eggNOG" id="ENOG502QSE3">
    <property type="taxonomic scope" value="Eukaryota"/>
</dbReference>
<dbReference type="PANTHER" id="PTHR31973">
    <property type="entry name" value="POLYPROTEIN, PUTATIVE-RELATED"/>
    <property type="match status" value="1"/>
</dbReference>
<dbReference type="Pfam" id="PF10551">
    <property type="entry name" value="MULE"/>
    <property type="match status" value="1"/>
</dbReference>
<feature type="domain" description="MULE transposase" evidence="1">
    <location>
        <begin position="53"/>
        <end position="152"/>
    </location>
</feature>
<sequence length="273" mass="31616">MVSGISPLHLYPGTRPHYNTLTPGLLLNGSLSRVHEYQNTYSATDGFMHCRQVISIDDTHVYVKYDTKLLIDVAVDANGSIFPLAFAICANKSQKTWTLFLNYLKEHIVNQRSIICLISDRHGDILSSVQNLRAWQEPYAYHCYCVRHLKNNFQRAHPNKDLHDLMWMAVTDHQECKFRRQMELIKQEDQRAYTWLMRHELNKWTLHADSGRRWGILTTNVSESFNGLLKSAHGLPVTVIVRMSFKQMAERFVERSRGASSLTERGVEFIPIP</sequence>
<name>A0A1U7V6B3_NICSY</name>
<keyword evidence="2" id="KW-1185">Reference proteome</keyword>
<evidence type="ECO:0000313" key="2">
    <source>
        <dbReference type="Proteomes" id="UP000189701"/>
    </source>
</evidence>
<dbReference type="RefSeq" id="XP_009761933.1">
    <property type="nucleotide sequence ID" value="XM_009763631.1"/>
</dbReference>
<evidence type="ECO:0000313" key="3">
    <source>
        <dbReference type="RefSeq" id="XP_009761933.1"/>
    </source>
</evidence>
<dbReference type="STRING" id="4096.A0A1U7V6B3"/>
<dbReference type="AlphaFoldDB" id="A0A1U7V6B3"/>
<dbReference type="PANTHER" id="PTHR31973:SF195">
    <property type="entry name" value="MUDR FAMILY TRANSPOSASE"/>
    <property type="match status" value="1"/>
</dbReference>
<dbReference type="Proteomes" id="UP000189701">
    <property type="component" value="Unplaced"/>
</dbReference>
<accession>A0A1U7V6B3</accession>